<dbReference type="Proteomes" id="UP000616151">
    <property type="component" value="Unassembled WGS sequence"/>
</dbReference>
<accession>A0ACC5R0N4</accession>
<reference evidence="1" key="1">
    <citation type="submission" date="2021-01" db="EMBL/GenBank/DDBJ databases">
        <authorList>
            <person name="Sun Q."/>
        </authorList>
    </citation>
    <scope>NUCLEOTIDE SEQUENCE</scope>
    <source>
        <strain evidence="1">YIM B02566</strain>
    </source>
</reference>
<evidence type="ECO:0000313" key="1">
    <source>
        <dbReference type="EMBL" id="MBK1866209.1"/>
    </source>
</evidence>
<keyword evidence="2" id="KW-1185">Reference proteome</keyword>
<organism evidence="1 2">
    <name type="scientific">Taklimakanibacter albus</name>
    <dbReference type="NCBI Taxonomy" id="2800327"/>
    <lineage>
        <taxon>Bacteria</taxon>
        <taxon>Pseudomonadati</taxon>
        <taxon>Pseudomonadota</taxon>
        <taxon>Alphaproteobacteria</taxon>
        <taxon>Hyphomicrobiales</taxon>
        <taxon>Aestuariivirgaceae</taxon>
        <taxon>Taklimakanibacter</taxon>
    </lineage>
</organism>
<dbReference type="EMBL" id="JAENHL010000006">
    <property type="protein sequence ID" value="MBK1866209.1"/>
    <property type="molecule type" value="Genomic_DNA"/>
</dbReference>
<name>A0ACC5R0N4_9HYPH</name>
<comment type="caution">
    <text evidence="1">The sequence shown here is derived from an EMBL/GenBank/DDBJ whole genome shotgun (WGS) entry which is preliminary data.</text>
</comment>
<sequence length="434" mass="47218">MPVLDIVVVLILIFINGLFAMSELAIVSARRTRLKTLADRGVKGARRAMALAANPGRFLSAVQIGITLVGILAGAYSGASLGDYLSLWLQSLGMARGWAEPVGLGIVVALITYLSLIIGELVPKQLALRNAERIACIVAPFMTILSRVMGPVVTLLDASGRFVLFILRRKASPESQVTEEEIRTLVAEAETAGVLGRDERQMISGVMQLGDRPVRAVMTPRHDVDIIDLTGSAAEIRKAITESVHSRIPVTDGDPEVIIGILQAKDLLDAYLKGKRPDPKKFVREAAIIPDTMDALDVVAKLKDSPVHVGLVHDEFGHFEGVVTTADILEAIVGSFHTEEGAPEPDAVEREDGSWLLAGSMPVDDLMELISMPLPDKRVYHTVAGLMLERFGRLPKIGEHTEFGGWRFEILDLDQRRIDKVLAMRAPALRRKGA</sequence>
<protein>
    <submittedName>
        <fullName evidence="1">HlyC/CorC family transporter</fullName>
    </submittedName>
</protein>
<proteinExistence type="predicted"/>
<gene>
    <name evidence="1" type="ORF">JHL16_07565</name>
</gene>
<evidence type="ECO:0000313" key="2">
    <source>
        <dbReference type="Proteomes" id="UP000616151"/>
    </source>
</evidence>